<organism evidence="3 4">
    <name type="scientific">Hyphodiscus hymeniophilus</name>
    <dbReference type="NCBI Taxonomy" id="353542"/>
    <lineage>
        <taxon>Eukaryota</taxon>
        <taxon>Fungi</taxon>
        <taxon>Dikarya</taxon>
        <taxon>Ascomycota</taxon>
        <taxon>Pezizomycotina</taxon>
        <taxon>Leotiomycetes</taxon>
        <taxon>Helotiales</taxon>
        <taxon>Hyphodiscaceae</taxon>
        <taxon>Hyphodiscus</taxon>
    </lineage>
</organism>
<evidence type="ECO:0000256" key="1">
    <source>
        <dbReference type="SAM" id="MobiDB-lite"/>
    </source>
</evidence>
<feature type="compositionally biased region" description="Low complexity" evidence="1">
    <location>
        <begin position="116"/>
        <end position="128"/>
    </location>
</feature>
<dbReference type="AlphaFoldDB" id="A0A9P6VSZ7"/>
<dbReference type="SUPFAM" id="SSF52768">
    <property type="entry name" value="Arginase/deacetylase"/>
    <property type="match status" value="1"/>
</dbReference>
<keyword evidence="4" id="KW-1185">Reference proteome</keyword>
<feature type="region of interest" description="Disordered" evidence="1">
    <location>
        <begin position="660"/>
        <end position="724"/>
    </location>
</feature>
<dbReference type="Pfam" id="PF00850">
    <property type="entry name" value="Hist_deacetyl"/>
    <property type="match status" value="1"/>
</dbReference>
<dbReference type="Proteomes" id="UP000785200">
    <property type="component" value="Unassembled WGS sequence"/>
</dbReference>
<dbReference type="CDD" id="cd09998">
    <property type="entry name" value="HDAC_Hos3"/>
    <property type="match status" value="1"/>
</dbReference>
<feature type="compositionally biased region" description="Polar residues" evidence="1">
    <location>
        <begin position="889"/>
        <end position="906"/>
    </location>
</feature>
<proteinExistence type="predicted"/>
<dbReference type="PRINTS" id="PR01270">
    <property type="entry name" value="HDASUPER"/>
</dbReference>
<feature type="compositionally biased region" description="Low complexity" evidence="1">
    <location>
        <begin position="34"/>
        <end position="68"/>
    </location>
</feature>
<dbReference type="InterPro" id="IPR000286">
    <property type="entry name" value="HDACs"/>
</dbReference>
<feature type="compositionally biased region" description="Polar residues" evidence="1">
    <location>
        <begin position="768"/>
        <end position="782"/>
    </location>
</feature>
<evidence type="ECO:0000313" key="4">
    <source>
        <dbReference type="Proteomes" id="UP000785200"/>
    </source>
</evidence>
<name>A0A9P6VSZ7_9HELO</name>
<feature type="compositionally biased region" description="Polar residues" evidence="1">
    <location>
        <begin position="1029"/>
        <end position="1040"/>
    </location>
</feature>
<dbReference type="OrthoDB" id="5232919at2759"/>
<feature type="compositionally biased region" description="Polar residues" evidence="1">
    <location>
        <begin position="836"/>
        <end position="868"/>
    </location>
</feature>
<dbReference type="EMBL" id="VNKQ01000002">
    <property type="protein sequence ID" value="KAG0653050.1"/>
    <property type="molecule type" value="Genomic_DNA"/>
</dbReference>
<gene>
    <name evidence="3" type="ORF">D0Z07_0295</name>
</gene>
<feature type="region of interest" description="Disordered" evidence="1">
    <location>
        <begin position="740"/>
        <end position="980"/>
    </location>
</feature>
<feature type="compositionally biased region" description="Polar residues" evidence="1">
    <location>
        <begin position="679"/>
        <end position="711"/>
    </location>
</feature>
<dbReference type="InterPro" id="IPR037138">
    <property type="entry name" value="His_deacetylse_dom_sf"/>
</dbReference>
<feature type="compositionally biased region" description="Polar residues" evidence="1">
    <location>
        <begin position="77"/>
        <end position="91"/>
    </location>
</feature>
<dbReference type="FunFam" id="3.40.800.20:FF:000011">
    <property type="entry name" value="Histone deacetylase HOS3"/>
    <property type="match status" value="1"/>
</dbReference>
<feature type="compositionally biased region" description="Low complexity" evidence="1">
    <location>
        <begin position="10"/>
        <end position="22"/>
    </location>
</feature>
<dbReference type="GO" id="GO:0005634">
    <property type="term" value="C:nucleus"/>
    <property type="evidence" value="ECO:0007669"/>
    <property type="project" value="TreeGrafter"/>
</dbReference>
<dbReference type="GO" id="GO:0010468">
    <property type="term" value="P:regulation of gene expression"/>
    <property type="evidence" value="ECO:0007669"/>
    <property type="project" value="UniProtKB-ARBA"/>
</dbReference>
<comment type="caution">
    <text evidence="3">The sequence shown here is derived from an EMBL/GenBank/DDBJ whole genome shotgun (WGS) entry which is preliminary data.</text>
</comment>
<feature type="compositionally biased region" description="Low complexity" evidence="1">
    <location>
        <begin position="1173"/>
        <end position="1191"/>
    </location>
</feature>
<dbReference type="Gene3D" id="3.40.800.20">
    <property type="entry name" value="Histone deacetylase domain"/>
    <property type="match status" value="1"/>
</dbReference>
<feature type="region of interest" description="Disordered" evidence="1">
    <location>
        <begin position="1"/>
        <end position="132"/>
    </location>
</feature>
<accession>A0A9P6VSZ7</accession>
<dbReference type="PANTHER" id="PTHR47558:SF1">
    <property type="entry name" value="HISTONE DEACETYLASE HOS3"/>
    <property type="match status" value="1"/>
</dbReference>
<reference evidence="3" key="1">
    <citation type="submission" date="2019-07" db="EMBL/GenBank/DDBJ databases">
        <title>Hyphodiscus hymeniophilus genome sequencing and assembly.</title>
        <authorList>
            <person name="Kramer G."/>
            <person name="Nodwell J."/>
        </authorList>
    </citation>
    <scope>NUCLEOTIDE SEQUENCE</scope>
    <source>
        <strain evidence="3">ATCC 34498</strain>
    </source>
</reference>
<evidence type="ECO:0000313" key="3">
    <source>
        <dbReference type="EMBL" id="KAG0653050.1"/>
    </source>
</evidence>
<dbReference type="GO" id="GO:0004407">
    <property type="term" value="F:histone deacetylase activity"/>
    <property type="evidence" value="ECO:0007669"/>
    <property type="project" value="TreeGrafter"/>
</dbReference>
<feature type="region of interest" description="Disordered" evidence="1">
    <location>
        <begin position="992"/>
        <end position="1211"/>
    </location>
</feature>
<evidence type="ECO:0000259" key="2">
    <source>
        <dbReference type="Pfam" id="PF00850"/>
    </source>
</evidence>
<feature type="compositionally biased region" description="Polar residues" evidence="1">
    <location>
        <begin position="1061"/>
        <end position="1080"/>
    </location>
</feature>
<dbReference type="InterPro" id="IPR053244">
    <property type="entry name" value="HDAC_HD_type_1"/>
</dbReference>
<dbReference type="PANTHER" id="PTHR47558">
    <property type="entry name" value="HISTONE DEACETYLASE HOS3"/>
    <property type="match status" value="1"/>
</dbReference>
<feature type="domain" description="Histone deacetylase" evidence="2">
    <location>
        <begin position="261"/>
        <end position="599"/>
    </location>
</feature>
<sequence length="1211" mass="130788">MAHLSQNGVSEESIPTPSSPSTNKVAHTIRRLSTHAAASATSSAYSSSSPSRTQLQRKSSSSSLSGKTPQRSPLHRSPSSMSLDARSSTPTLLRKASMNSLHGVGGVTPSRDRTPSRASLSRRSSSASFVNGSTLVGKSPLSEIEDILETLPRHTAESVASNHFKIELDSHNKEDRETADTIVILHDSCYGHRYSRPRTSKASLSTIVERPERIHASILGVSVAYVRLGDRHAEGKYPLHPAKDPAAIPDIPFRIRKTTRHLPLTAQAVTNVHGVKWMEELKLMCDNAEQRLALNGKELTRPDITRSPEQGVPAKLHEGDLYLCSESLTAMEGALGAVCEGVDAVFNGAATGKGPHRTFVAIRPPGHHCSASYPSGFCWLNNVHVGIAHAALAHGLTHTAIIDFDLHHGDGSQAIAWEHNNRATSLPKNALPWKKTPIGYFSLHDINSYPCEQGDEEKVKNASLCIENAHGQSIWNVHLQPWKSESEFWELYENKYSVLLEKTRNFLRMQTERLRTLPNGPKPKAAIFISAGFDASEWESSGMQRHKVNVPTEFYARLTRDVVRLAAEEGTGVDGRIISVLEGGYSNRALCTGVFSHLSGLAGGNPTAINKELSPTGLGYEISQKIGSLSAVDNSKPEPTTPWTQCYDAQWWSSPQLEKLDATVSPPPPPEPKKVREGQNPTYSSPTQSFIAKVNSPRTQRSVSNISTNGMGSRPVMRAPSPPPPEVDWTVAAHELSKLLIPSDRQTMSCKPEELSAEATRARRDRQSIITPPTSAVTSDAGESSGPRMALRIRKPAKPLIESVEEDEPKKPIASKGGRRKTVAGPAILAAEKAVSRTTTPKPELPSYTQATQQSQRRLSIASTTGSVISEAPSTRPVGKVRAPPNQARPGSSQSIRPGSSMSSRGHSIPPVVVKKTRAPAQPRTEPAKPRNRRKSPLNDTVKVIGGNDGAMDPPSRAGSASLATNELVKPEIPDMDGLTSGMKKINISFVTKAQKQAREQAKEAATTSKPPAKIGPTDPKTMKAMISGQDSPQKQQSSAAPEPLFSTIQIAPEIPDSQDSDTIPSTEVSNHETAPSTPQQLPPRLPIHLQEASQVPLPASSPIQSAQPVPSLRPAQSADVFIPYQPEGPPPNPVPQQEDLRWLPPNISTPSPMKRGNLPVFTSTSAIPFGINPNQPANPTAPPKQTQAPALENAKPYDPSIWEVPDTPMK</sequence>
<dbReference type="InterPro" id="IPR023696">
    <property type="entry name" value="Ureohydrolase_dom_sf"/>
</dbReference>
<dbReference type="InterPro" id="IPR023801">
    <property type="entry name" value="His_deacetylse_dom"/>
</dbReference>
<protein>
    <submittedName>
        <fullName evidence="3">Histone deacetylase HOS3</fullName>
    </submittedName>
</protein>